<proteinExistence type="predicted"/>
<reference evidence="2 3" key="1">
    <citation type="submission" date="2018-09" db="EMBL/GenBank/DDBJ databases">
        <title>Isolation, diversity and antifungal activity of actinobacteria from wheat.</title>
        <authorList>
            <person name="Han C."/>
        </authorList>
    </citation>
    <scope>NUCLEOTIDE SEQUENCE [LARGE SCALE GENOMIC DNA]</scope>
    <source>
        <strain evidence="2 3">NEAU-YY265</strain>
    </source>
</reference>
<gene>
    <name evidence="2" type="ORF">DY240_08125</name>
</gene>
<comment type="caution">
    <text evidence="2">The sequence shown here is derived from an EMBL/GenBank/DDBJ whole genome shotgun (WGS) entry which is preliminary data.</text>
</comment>
<dbReference type="AlphaFoldDB" id="A0A418KTT6"/>
<evidence type="ECO:0000313" key="2">
    <source>
        <dbReference type="EMBL" id="RIQ29612.1"/>
    </source>
</evidence>
<evidence type="ECO:0000313" key="3">
    <source>
        <dbReference type="Proteomes" id="UP000284057"/>
    </source>
</evidence>
<name>A0A418KTT6_9ACTN</name>
<dbReference type="Proteomes" id="UP000284057">
    <property type="component" value="Unassembled WGS sequence"/>
</dbReference>
<sequence>MVSLRRRPAVDLRVLDGVDAGARPVVQVKLVDAGDLYVSWRWEHAPGDPRVTLVERKQLQPALDDLARALPSPLPGEDPERALVRALGGALADAGREPQLTVRLARSLLPFHLAAELNELIGRGARPHLRIQPSPSTAQVPWEALPGDEGERVVDIADVSVLPPATVRNAPGRRVSSWEPGGPVVAALDPRVPGFGDGSALGSVLGPVDPASGLAAMVTSLGPRLRPPATAETAFRRADLDRDTLEAVLADAGRFLYAGHVSTAEHGLGARLHLSCTAAAPGRAEPVGAHRPLTAADLVLGHRPDRPRPWRLPNRVALIACDSGGDQRFAEPSGLVTAAVQTGAEYVTAARWTLPTDAALGRLLPGFAPDDAARAAGGALAAVVVAVNDAHEATDPIAALAAWQRSRADRWRRTGDPACSPLLWGAFSTAYAPAPVAKP</sequence>
<organism evidence="2 3">
    <name type="scientific">Jiangella rhizosphaerae</name>
    <dbReference type="NCBI Taxonomy" id="2293569"/>
    <lineage>
        <taxon>Bacteria</taxon>
        <taxon>Bacillati</taxon>
        <taxon>Actinomycetota</taxon>
        <taxon>Actinomycetes</taxon>
        <taxon>Jiangellales</taxon>
        <taxon>Jiangellaceae</taxon>
        <taxon>Jiangella</taxon>
    </lineage>
</organism>
<dbReference type="Pfam" id="PF12770">
    <property type="entry name" value="CHAT"/>
    <property type="match status" value="1"/>
</dbReference>
<dbReference type="OrthoDB" id="3723950at2"/>
<protein>
    <submittedName>
        <fullName evidence="2">CHAT domain-containing protein</fullName>
    </submittedName>
</protein>
<dbReference type="EMBL" id="QUAL01000069">
    <property type="protein sequence ID" value="RIQ29612.1"/>
    <property type="molecule type" value="Genomic_DNA"/>
</dbReference>
<accession>A0A418KTT6</accession>
<keyword evidence="3" id="KW-1185">Reference proteome</keyword>
<evidence type="ECO:0000259" key="1">
    <source>
        <dbReference type="Pfam" id="PF12770"/>
    </source>
</evidence>
<dbReference type="InterPro" id="IPR024983">
    <property type="entry name" value="CHAT_dom"/>
</dbReference>
<feature type="domain" description="CHAT" evidence="1">
    <location>
        <begin position="106"/>
        <end position="387"/>
    </location>
</feature>
<dbReference type="RefSeq" id="WP_119659439.1">
    <property type="nucleotide sequence ID" value="NZ_QUAL01000069.1"/>
</dbReference>